<keyword evidence="2" id="KW-1185">Reference proteome</keyword>
<dbReference type="RefSeq" id="WP_404549246.1">
    <property type="nucleotide sequence ID" value="NZ_JADIKJ010000026.1"/>
</dbReference>
<evidence type="ECO:0000313" key="1">
    <source>
        <dbReference type="EMBL" id="MFK2902164.1"/>
    </source>
</evidence>
<evidence type="ECO:0000313" key="2">
    <source>
        <dbReference type="Proteomes" id="UP001620461"/>
    </source>
</evidence>
<sequence>MGKKILVSFAIFLNGCLGYKPFQPPPSGSEIWKKEGASEAMVTLALLECGSREPRGRVPGLQETETVNDDVLTRLCMEKSGFTSDSQYSAANFCQMLGNKPTACNPGIVPPTRDVSRRLNSQFCKAFPDADVCH</sequence>
<dbReference type="EMBL" id="JADIKJ010000026">
    <property type="protein sequence ID" value="MFK2902164.1"/>
    <property type="molecule type" value="Genomic_DNA"/>
</dbReference>
<accession>A0ABW8JM15</accession>
<name>A0ABW8JM15_9GAMM</name>
<organism evidence="1 2">
    <name type="scientific">Dyella jejuensis</name>
    <dbReference type="NCBI Taxonomy" id="1432009"/>
    <lineage>
        <taxon>Bacteria</taxon>
        <taxon>Pseudomonadati</taxon>
        <taxon>Pseudomonadota</taxon>
        <taxon>Gammaproteobacteria</taxon>
        <taxon>Lysobacterales</taxon>
        <taxon>Rhodanobacteraceae</taxon>
        <taxon>Dyella</taxon>
    </lineage>
</organism>
<reference evidence="1 2" key="1">
    <citation type="submission" date="2020-10" db="EMBL/GenBank/DDBJ databases">
        <title>Phylogeny of dyella-like bacteria.</title>
        <authorList>
            <person name="Fu J."/>
        </authorList>
    </citation>
    <scope>NUCLEOTIDE SEQUENCE [LARGE SCALE GENOMIC DNA]</scope>
    <source>
        <strain evidence="1 2">JP1</strain>
    </source>
</reference>
<comment type="caution">
    <text evidence="1">The sequence shown here is derived from an EMBL/GenBank/DDBJ whole genome shotgun (WGS) entry which is preliminary data.</text>
</comment>
<dbReference type="Proteomes" id="UP001620461">
    <property type="component" value="Unassembled WGS sequence"/>
</dbReference>
<protein>
    <recommendedName>
        <fullName evidence="3">Lipoprotein</fullName>
    </recommendedName>
</protein>
<evidence type="ECO:0008006" key="3">
    <source>
        <dbReference type="Google" id="ProtNLM"/>
    </source>
</evidence>
<gene>
    <name evidence="1" type="ORF">ISP15_17655</name>
</gene>
<proteinExistence type="predicted"/>